<dbReference type="PANTHER" id="PTHR45138:SF9">
    <property type="entry name" value="DIGUANYLATE CYCLASE DGCM-RELATED"/>
    <property type="match status" value="1"/>
</dbReference>
<dbReference type="SUPFAM" id="SSF55073">
    <property type="entry name" value="Nucleotide cyclase"/>
    <property type="match status" value="1"/>
</dbReference>
<dbReference type="SMART" id="SM00897">
    <property type="entry name" value="FIST"/>
    <property type="match status" value="1"/>
</dbReference>
<dbReference type="GO" id="GO:0052621">
    <property type="term" value="F:diguanylate cyclase activity"/>
    <property type="evidence" value="ECO:0007669"/>
    <property type="project" value="TreeGrafter"/>
</dbReference>
<dbReference type="Gene3D" id="3.30.70.270">
    <property type="match status" value="1"/>
</dbReference>
<comment type="caution">
    <text evidence="2">The sequence shown here is derived from an EMBL/GenBank/DDBJ whole genome shotgun (WGS) entry which is preliminary data.</text>
</comment>
<dbReference type="InterPro" id="IPR019494">
    <property type="entry name" value="FIST_C"/>
</dbReference>
<proteinExistence type="predicted"/>
<evidence type="ECO:0000313" key="2">
    <source>
        <dbReference type="EMBL" id="MPL58361.1"/>
    </source>
</evidence>
<dbReference type="InterPro" id="IPR043128">
    <property type="entry name" value="Rev_trsase/Diguanyl_cyclase"/>
</dbReference>
<reference evidence="2" key="1">
    <citation type="submission" date="2019-08" db="EMBL/GenBank/DDBJ databases">
        <authorList>
            <person name="Kucharzyk K."/>
            <person name="Murdoch R.W."/>
            <person name="Higgins S."/>
            <person name="Loffler F."/>
        </authorList>
    </citation>
    <scope>NUCLEOTIDE SEQUENCE</scope>
</reference>
<gene>
    <name evidence="2" type="ORF">SDC9_03893</name>
</gene>
<dbReference type="InterPro" id="IPR029787">
    <property type="entry name" value="Nucleotide_cyclase"/>
</dbReference>
<dbReference type="PANTHER" id="PTHR45138">
    <property type="entry name" value="REGULATORY COMPONENTS OF SENSORY TRANSDUCTION SYSTEM"/>
    <property type="match status" value="1"/>
</dbReference>
<dbReference type="InterPro" id="IPR013702">
    <property type="entry name" value="FIST_domain_N"/>
</dbReference>
<dbReference type="SMART" id="SM01204">
    <property type="entry name" value="FIST_C"/>
    <property type="match status" value="1"/>
</dbReference>
<name>A0A644SXL3_9ZZZZ</name>
<dbReference type="Pfam" id="PF00990">
    <property type="entry name" value="GGDEF"/>
    <property type="match status" value="1"/>
</dbReference>
<dbReference type="GO" id="GO:1902201">
    <property type="term" value="P:negative regulation of bacterial-type flagellum-dependent cell motility"/>
    <property type="evidence" value="ECO:0007669"/>
    <property type="project" value="TreeGrafter"/>
</dbReference>
<dbReference type="Pfam" id="PF08495">
    <property type="entry name" value="FIST"/>
    <property type="match status" value="1"/>
</dbReference>
<protein>
    <recommendedName>
        <fullName evidence="1">GGDEF domain-containing protein</fullName>
    </recommendedName>
</protein>
<dbReference type="SMART" id="SM00267">
    <property type="entry name" value="GGDEF"/>
    <property type="match status" value="1"/>
</dbReference>
<evidence type="ECO:0000259" key="1">
    <source>
        <dbReference type="PROSITE" id="PS50887"/>
    </source>
</evidence>
<dbReference type="CDD" id="cd01949">
    <property type="entry name" value="GGDEF"/>
    <property type="match status" value="1"/>
</dbReference>
<dbReference type="AlphaFoldDB" id="A0A644SXL3"/>
<accession>A0A644SXL3</accession>
<dbReference type="InterPro" id="IPR000160">
    <property type="entry name" value="GGDEF_dom"/>
</dbReference>
<dbReference type="Pfam" id="PF10442">
    <property type="entry name" value="FIST_C"/>
    <property type="match status" value="1"/>
</dbReference>
<dbReference type="GO" id="GO:0043709">
    <property type="term" value="P:cell adhesion involved in single-species biofilm formation"/>
    <property type="evidence" value="ECO:0007669"/>
    <property type="project" value="TreeGrafter"/>
</dbReference>
<dbReference type="EMBL" id="VSSQ01000007">
    <property type="protein sequence ID" value="MPL58361.1"/>
    <property type="molecule type" value="Genomic_DNA"/>
</dbReference>
<dbReference type="GO" id="GO:0005886">
    <property type="term" value="C:plasma membrane"/>
    <property type="evidence" value="ECO:0007669"/>
    <property type="project" value="TreeGrafter"/>
</dbReference>
<feature type="domain" description="GGDEF" evidence="1">
    <location>
        <begin position="452"/>
        <end position="582"/>
    </location>
</feature>
<dbReference type="PROSITE" id="PS50887">
    <property type="entry name" value="GGDEF"/>
    <property type="match status" value="1"/>
</dbReference>
<organism evidence="2">
    <name type="scientific">bioreactor metagenome</name>
    <dbReference type="NCBI Taxonomy" id="1076179"/>
    <lineage>
        <taxon>unclassified sequences</taxon>
        <taxon>metagenomes</taxon>
        <taxon>ecological metagenomes</taxon>
    </lineage>
</organism>
<dbReference type="InterPro" id="IPR050469">
    <property type="entry name" value="Diguanylate_Cyclase"/>
</dbReference>
<dbReference type="NCBIfam" id="TIGR00254">
    <property type="entry name" value="GGDEF"/>
    <property type="match status" value="1"/>
</dbReference>
<sequence length="593" mass="65099">MFYEGYKNLSEFVQHNHNTLFGPDKQAILVQIFSGRCEQAFLTKLSTEITGLIPHAHIIGTTTSGEIMNGQVSGLKTAISFSVFQHSMIRTGFFQKTGEDSELGQTIAATLGSNTAKVLILFATRLSINAEDMLMGIQSVYPKLPVAGGNAGHNSHTEQKFVFCNGKITDNGVVGAVLEGESLTVNCYSHLGWQPIGKEMTITKADGTRVYTIDYLPAYEIYRKYLGIDSIKNFFNVIEYPLVTTRHGLQIARTPIIHYEDDSIAFAGELIEGEKVRLSFGHVGLISEQTDALCKEIRQKPVESIFVYSCESRRGFLQDLSKMETEPLQKIAPTTGFFTCGEFFHADSTNQLLNSTMTMLILSEANVKKLPEPAALPEQNAMSDSGSASKDNVAARNTDVLKALTHLVDTVTAELVSANAQLKYIGLHDSLTGLYNRTFFEQEIGKLERLDTTVGVIVCDLDLLKTLNDALGHAAGDKALKLAAEIIALSCPKDGIAARIGGDEFAILLTHATLPILDDIRKRILDEAAHTRQINPDTILYLSIGFALKGPGGTLTIEDAFKEADASMYRHKTANKMNVRQEMVHNLVKRDLL</sequence>